<keyword evidence="10 15" id="KW-0460">Magnesium</keyword>
<feature type="domain" description="B5" evidence="19">
    <location>
        <begin position="398"/>
        <end position="475"/>
    </location>
</feature>
<dbReference type="PROSITE" id="PS51447">
    <property type="entry name" value="FDX_ACB"/>
    <property type="match status" value="1"/>
</dbReference>
<comment type="catalytic activity">
    <reaction evidence="14 15">
        <text>tRNA(Phe) + L-phenylalanine + ATP = L-phenylalanyl-tRNA(Phe) + AMP + diphosphate + H(+)</text>
        <dbReference type="Rhea" id="RHEA:19413"/>
        <dbReference type="Rhea" id="RHEA-COMP:9668"/>
        <dbReference type="Rhea" id="RHEA-COMP:9699"/>
        <dbReference type="ChEBI" id="CHEBI:15378"/>
        <dbReference type="ChEBI" id="CHEBI:30616"/>
        <dbReference type="ChEBI" id="CHEBI:33019"/>
        <dbReference type="ChEBI" id="CHEBI:58095"/>
        <dbReference type="ChEBI" id="CHEBI:78442"/>
        <dbReference type="ChEBI" id="CHEBI:78531"/>
        <dbReference type="ChEBI" id="CHEBI:456215"/>
        <dbReference type="EC" id="6.1.1.20"/>
    </reaction>
</comment>
<keyword evidence="9 15" id="KW-0067">ATP-binding</keyword>
<evidence type="ECO:0000256" key="6">
    <source>
        <dbReference type="ARBA" id="ARBA00022598"/>
    </source>
</evidence>
<dbReference type="GO" id="GO:0004826">
    <property type="term" value="F:phenylalanine-tRNA ligase activity"/>
    <property type="evidence" value="ECO:0007669"/>
    <property type="project" value="UniProtKB-UniRule"/>
</dbReference>
<dbReference type="Gene3D" id="3.30.930.10">
    <property type="entry name" value="Bira Bifunctional Protein, Domain 2"/>
    <property type="match status" value="1"/>
</dbReference>
<dbReference type="NCBIfam" id="NF045760">
    <property type="entry name" value="YtpR"/>
    <property type="match status" value="1"/>
</dbReference>
<protein>
    <recommendedName>
        <fullName evidence="15">Phenylalanine--tRNA ligase beta subunit</fullName>
        <ecNumber evidence="15">6.1.1.20</ecNumber>
    </recommendedName>
    <alternativeName>
        <fullName evidence="15">Phenylalanyl-tRNA synthetase beta subunit</fullName>
        <shortName evidence="15">PheRS</shortName>
    </alternativeName>
</protein>
<dbReference type="GO" id="GO:0000049">
    <property type="term" value="F:tRNA binding"/>
    <property type="evidence" value="ECO:0007669"/>
    <property type="project" value="UniProtKB-UniRule"/>
</dbReference>
<keyword evidence="5 16" id="KW-0820">tRNA-binding</keyword>
<evidence type="ECO:0000256" key="16">
    <source>
        <dbReference type="PROSITE-ProRule" id="PRU00209"/>
    </source>
</evidence>
<dbReference type="EMBL" id="NXLT01000002">
    <property type="protein sequence ID" value="RDU68015.1"/>
    <property type="molecule type" value="Genomic_DNA"/>
</dbReference>
<dbReference type="GO" id="GO:0006432">
    <property type="term" value="P:phenylalanyl-tRNA aminoacylation"/>
    <property type="evidence" value="ECO:0007669"/>
    <property type="project" value="UniProtKB-UniRule"/>
</dbReference>
<dbReference type="OrthoDB" id="9805455at2"/>
<evidence type="ECO:0000256" key="11">
    <source>
        <dbReference type="ARBA" id="ARBA00022884"/>
    </source>
</evidence>
<feature type="domain" description="TRNA-binding" evidence="17">
    <location>
        <begin position="39"/>
        <end position="154"/>
    </location>
</feature>
<dbReference type="PROSITE" id="PS51483">
    <property type="entry name" value="B5"/>
    <property type="match status" value="1"/>
</dbReference>
<dbReference type="PANTHER" id="PTHR10947">
    <property type="entry name" value="PHENYLALANYL-TRNA SYNTHETASE BETA CHAIN AND LEUCINE-RICH REPEAT-CONTAINING PROTEIN 47"/>
    <property type="match status" value="1"/>
</dbReference>
<keyword evidence="11 16" id="KW-0694">RNA-binding</keyword>
<evidence type="ECO:0000259" key="17">
    <source>
        <dbReference type="PROSITE" id="PS50886"/>
    </source>
</evidence>
<dbReference type="SMART" id="SM00896">
    <property type="entry name" value="FDX-ACB"/>
    <property type="match status" value="1"/>
</dbReference>
<evidence type="ECO:0000256" key="7">
    <source>
        <dbReference type="ARBA" id="ARBA00022723"/>
    </source>
</evidence>
<keyword evidence="4 15" id="KW-0963">Cytoplasm</keyword>
<comment type="cofactor">
    <cofactor evidence="15">
        <name>Mg(2+)</name>
        <dbReference type="ChEBI" id="CHEBI:18420"/>
    </cofactor>
    <text evidence="15">Binds 2 magnesium ions per tetramer.</text>
</comment>
<dbReference type="Pfam" id="PF03484">
    <property type="entry name" value="B5"/>
    <property type="match status" value="1"/>
</dbReference>
<evidence type="ECO:0000256" key="9">
    <source>
        <dbReference type="ARBA" id="ARBA00022840"/>
    </source>
</evidence>
<dbReference type="SUPFAM" id="SSF50249">
    <property type="entry name" value="Nucleic acid-binding proteins"/>
    <property type="match status" value="1"/>
</dbReference>
<dbReference type="HAMAP" id="MF_00283">
    <property type="entry name" value="Phe_tRNA_synth_beta1"/>
    <property type="match status" value="1"/>
</dbReference>
<dbReference type="InterPro" id="IPR002547">
    <property type="entry name" value="tRNA-bd_dom"/>
</dbReference>
<dbReference type="Proteomes" id="UP000256514">
    <property type="component" value="Unassembled WGS sequence"/>
</dbReference>
<dbReference type="InterPro" id="IPR012340">
    <property type="entry name" value="NA-bd_OB-fold"/>
</dbReference>
<dbReference type="AlphaFoldDB" id="A0A3D8ISX2"/>
<dbReference type="Pfam" id="PF17759">
    <property type="entry name" value="tRNA_synthFbeta"/>
    <property type="match status" value="1"/>
</dbReference>
<dbReference type="GO" id="GO:0005524">
    <property type="term" value="F:ATP binding"/>
    <property type="evidence" value="ECO:0007669"/>
    <property type="project" value="UniProtKB-UniRule"/>
</dbReference>
<dbReference type="Pfam" id="PF03147">
    <property type="entry name" value="FDX-ACB"/>
    <property type="match status" value="1"/>
</dbReference>
<organism evidence="20 21">
    <name type="scientific">Helicobacter equorum</name>
    <dbReference type="NCBI Taxonomy" id="361872"/>
    <lineage>
        <taxon>Bacteria</taxon>
        <taxon>Pseudomonadati</taxon>
        <taxon>Campylobacterota</taxon>
        <taxon>Epsilonproteobacteria</taxon>
        <taxon>Campylobacterales</taxon>
        <taxon>Helicobacteraceae</taxon>
        <taxon>Helicobacter</taxon>
    </lineage>
</organism>
<keyword evidence="6 15" id="KW-0436">Ligase</keyword>
<evidence type="ECO:0000259" key="19">
    <source>
        <dbReference type="PROSITE" id="PS51483"/>
    </source>
</evidence>
<evidence type="ECO:0000256" key="14">
    <source>
        <dbReference type="ARBA" id="ARBA00049255"/>
    </source>
</evidence>
<dbReference type="GO" id="GO:0009328">
    <property type="term" value="C:phenylalanine-tRNA ligase complex"/>
    <property type="evidence" value="ECO:0007669"/>
    <property type="project" value="TreeGrafter"/>
</dbReference>
<dbReference type="InterPro" id="IPR045060">
    <property type="entry name" value="Phe-tRNA-ligase_IIc_bsu"/>
</dbReference>
<accession>A0A3D8ISX2</accession>
<evidence type="ECO:0000256" key="3">
    <source>
        <dbReference type="ARBA" id="ARBA00011209"/>
    </source>
</evidence>
<dbReference type="Gene3D" id="2.40.50.140">
    <property type="entry name" value="Nucleic acid-binding proteins"/>
    <property type="match status" value="1"/>
</dbReference>
<dbReference type="PROSITE" id="PS50886">
    <property type="entry name" value="TRBD"/>
    <property type="match status" value="1"/>
</dbReference>
<dbReference type="NCBIfam" id="TIGR00472">
    <property type="entry name" value="pheT_bact"/>
    <property type="match status" value="1"/>
</dbReference>
<dbReference type="SUPFAM" id="SSF46955">
    <property type="entry name" value="Putative DNA-binding domain"/>
    <property type="match status" value="1"/>
</dbReference>
<dbReference type="Pfam" id="PF01588">
    <property type="entry name" value="tRNA_bind"/>
    <property type="match status" value="1"/>
</dbReference>
<reference evidence="20 21" key="1">
    <citation type="submission" date="2018-04" db="EMBL/GenBank/DDBJ databases">
        <title>Novel Campyloabacter and Helicobacter Species and Strains.</title>
        <authorList>
            <person name="Mannion A.J."/>
            <person name="Shen Z."/>
            <person name="Fox J.G."/>
        </authorList>
    </citation>
    <scope>NUCLEOTIDE SEQUENCE [LARGE SCALE GENOMIC DNA]</scope>
    <source>
        <strain evidence="20 21">MIT 12-6600</strain>
    </source>
</reference>
<keyword evidence="21" id="KW-1185">Reference proteome</keyword>
<keyword evidence="13 15" id="KW-0030">Aminoacyl-tRNA synthetase</keyword>
<evidence type="ECO:0000313" key="20">
    <source>
        <dbReference type="EMBL" id="RDU68015.1"/>
    </source>
</evidence>
<feature type="domain" description="FDX-ACB" evidence="18">
    <location>
        <begin position="704"/>
        <end position="795"/>
    </location>
</feature>
<evidence type="ECO:0000256" key="15">
    <source>
        <dbReference type="HAMAP-Rule" id="MF_00283"/>
    </source>
</evidence>
<dbReference type="InterPro" id="IPR004532">
    <property type="entry name" value="Phe-tRNA-ligase_IIc_bsu_bact"/>
</dbReference>
<comment type="similarity">
    <text evidence="2 15">Belongs to the phenylalanyl-tRNA synthetase beta subunit family. Type 1 subfamily.</text>
</comment>
<feature type="binding site" evidence="15">
    <location>
        <position position="453"/>
    </location>
    <ligand>
        <name>Mg(2+)</name>
        <dbReference type="ChEBI" id="CHEBI:18420"/>
        <note>shared with alpha subunit</note>
    </ligand>
</feature>
<keyword evidence="12 15" id="KW-0648">Protein biosynthesis</keyword>
<comment type="subunit">
    <text evidence="3 15">Tetramer of two alpha and two beta subunits.</text>
</comment>
<evidence type="ECO:0000256" key="1">
    <source>
        <dbReference type="ARBA" id="ARBA00004496"/>
    </source>
</evidence>
<proteinExistence type="inferred from homology"/>
<evidence type="ECO:0000256" key="10">
    <source>
        <dbReference type="ARBA" id="ARBA00022842"/>
    </source>
</evidence>
<evidence type="ECO:0000256" key="4">
    <source>
        <dbReference type="ARBA" id="ARBA00022490"/>
    </source>
</evidence>
<keyword evidence="7 15" id="KW-0479">Metal-binding</keyword>
<dbReference type="SUPFAM" id="SSF55681">
    <property type="entry name" value="Class II aaRS and biotin synthetases"/>
    <property type="match status" value="1"/>
</dbReference>
<dbReference type="Gene3D" id="3.30.56.10">
    <property type="match status" value="2"/>
</dbReference>
<comment type="subcellular location">
    <subcellularLocation>
        <location evidence="1 15">Cytoplasm</location>
    </subcellularLocation>
</comment>
<feature type="binding site" evidence="15">
    <location>
        <position position="463"/>
    </location>
    <ligand>
        <name>Mg(2+)</name>
        <dbReference type="ChEBI" id="CHEBI:18420"/>
        <note>shared with alpha subunit</note>
    </ligand>
</feature>
<dbReference type="InterPro" id="IPR009061">
    <property type="entry name" value="DNA-bd_dom_put_sf"/>
</dbReference>
<keyword evidence="8 15" id="KW-0547">Nucleotide-binding</keyword>
<evidence type="ECO:0000256" key="13">
    <source>
        <dbReference type="ARBA" id="ARBA00023146"/>
    </source>
</evidence>
<dbReference type="InterPro" id="IPR036690">
    <property type="entry name" value="Fdx_antiC-bd_sf"/>
</dbReference>
<sequence length="796" mass="89389">MIITKHLLSKFVDISAISLQELCAKLNDIGLEVEGVTHIEIPHKVVVGKVLTKTPHPNADKLNVCEVDVGSQVLQIVCGAKNVAKDQFVAVALEGSVVRNAKGEELEIKRTMLRDVESCGMICSSTELGLPKINDGIMVLDKSAGILTLGKELRELELFDNYVIEVSITPNRGDCLSVLGIARDIGACFDLRLKPINDADNILSIGLGRVLGVFTENTLYSHLLYRIVEIRELCPSVSMSLILAYTDALKDNVIQNFLEYATYMTGVILNAYRLDECRLRGADTNSLQAQLSIKKDESGIEVVCAQDKILSQIGITCGEITCDVKSEILILEASYVSPLVISEIIHDKKPECKPSLTYRSTRGSNPNLDQGMNFLCQCMLECGDVLLYSGTHNIAHHEQEHKIKTTFQTINQIIGNMLSPEEMTEILKRLNFEIDVTCDENFFMVTVPNYRHDIADMQDLAEEILRLYGIDSIRARPLAFRENLALNTHYRFYTYRRNLAHSLLAQGLYECIHYVFASSRDLEEYGFVHIDSELGLLNPIVSELDTLRTSLIPHMIASTRRNLNLGYKSIGLFEIGAVYTQKREESQRLNVFVCGEREGEHYPYPKGVKWDIFSFSALIKNAIGEFSLQNASTHPHKVQNFAKFGFCGEPHILHPFQSGFVYKGDECIGFIAKLHPKLGLGDGFVCEIALDSTPHHLTHAKEFSKYQKSQRDLTVLIDSKIPFYRIRETLLKANIPHLLNLYPMDIFTQDLDSQVALSIRLVLQSMTKTLQEQDLLEATQHALAVLEQEFGAKLKV</sequence>
<dbReference type="InterPro" id="IPR041616">
    <property type="entry name" value="PheRS_beta_core"/>
</dbReference>
<dbReference type="Gene3D" id="3.30.70.380">
    <property type="entry name" value="Ferrodoxin-fold anticodon-binding domain"/>
    <property type="match status" value="1"/>
</dbReference>
<evidence type="ECO:0000259" key="18">
    <source>
        <dbReference type="PROSITE" id="PS51447"/>
    </source>
</evidence>
<dbReference type="RefSeq" id="WP_115570816.1">
    <property type="nucleotide sequence ID" value="NZ_NXLT01000002.1"/>
</dbReference>
<evidence type="ECO:0000256" key="5">
    <source>
        <dbReference type="ARBA" id="ARBA00022555"/>
    </source>
</evidence>
<dbReference type="SUPFAM" id="SSF54991">
    <property type="entry name" value="Anticodon-binding domain of PheRS"/>
    <property type="match status" value="1"/>
</dbReference>
<evidence type="ECO:0000256" key="12">
    <source>
        <dbReference type="ARBA" id="ARBA00022917"/>
    </source>
</evidence>
<evidence type="ECO:0000313" key="21">
    <source>
        <dbReference type="Proteomes" id="UP000256514"/>
    </source>
</evidence>
<name>A0A3D8ISX2_9HELI</name>
<feature type="binding site" evidence="15">
    <location>
        <position position="459"/>
    </location>
    <ligand>
        <name>Mg(2+)</name>
        <dbReference type="ChEBI" id="CHEBI:18420"/>
        <note>shared with alpha subunit</note>
    </ligand>
</feature>
<dbReference type="InterPro" id="IPR005147">
    <property type="entry name" value="tRNA_synthase_B5-dom"/>
</dbReference>
<feature type="binding site" evidence="15">
    <location>
        <position position="462"/>
    </location>
    <ligand>
        <name>Mg(2+)</name>
        <dbReference type="ChEBI" id="CHEBI:18420"/>
        <note>shared with alpha subunit</note>
    </ligand>
</feature>
<evidence type="ECO:0000256" key="8">
    <source>
        <dbReference type="ARBA" id="ARBA00022741"/>
    </source>
</evidence>
<dbReference type="InterPro" id="IPR045864">
    <property type="entry name" value="aa-tRNA-synth_II/BPL/LPL"/>
</dbReference>
<dbReference type="InterPro" id="IPR033714">
    <property type="entry name" value="tRNA_bind_bactPheRS"/>
</dbReference>
<dbReference type="CDD" id="cd02796">
    <property type="entry name" value="tRNA_bind_bactPheRS"/>
    <property type="match status" value="1"/>
</dbReference>
<dbReference type="PANTHER" id="PTHR10947:SF0">
    <property type="entry name" value="PHENYLALANINE--TRNA LIGASE BETA SUBUNIT"/>
    <property type="match status" value="1"/>
</dbReference>
<dbReference type="SMART" id="SM00874">
    <property type="entry name" value="B5"/>
    <property type="match status" value="1"/>
</dbReference>
<comment type="caution">
    <text evidence="20">The sequence shown here is derived from an EMBL/GenBank/DDBJ whole genome shotgun (WGS) entry which is preliminary data.</text>
</comment>
<dbReference type="InterPro" id="IPR005121">
    <property type="entry name" value="Fdx_antiC-bd"/>
</dbReference>
<dbReference type="GO" id="GO:0000287">
    <property type="term" value="F:magnesium ion binding"/>
    <property type="evidence" value="ECO:0007669"/>
    <property type="project" value="UniProtKB-UniRule"/>
</dbReference>
<dbReference type="EC" id="6.1.1.20" evidence="15"/>
<gene>
    <name evidence="15" type="primary">pheT</name>
    <name evidence="20" type="ORF">CQA54_03630</name>
</gene>
<evidence type="ECO:0000256" key="2">
    <source>
        <dbReference type="ARBA" id="ARBA00008653"/>
    </source>
</evidence>